<feature type="transmembrane region" description="Helical" evidence="7">
    <location>
        <begin position="491"/>
        <end position="507"/>
    </location>
</feature>
<evidence type="ECO:0000313" key="10">
    <source>
        <dbReference type="Proteomes" id="UP000720189"/>
    </source>
</evidence>
<dbReference type="Pfam" id="PF00324">
    <property type="entry name" value="AA_permease"/>
    <property type="match status" value="2"/>
</dbReference>
<evidence type="ECO:0000256" key="3">
    <source>
        <dbReference type="ARBA" id="ARBA00022692"/>
    </source>
</evidence>
<evidence type="ECO:0000313" key="9">
    <source>
        <dbReference type="EMBL" id="KAH7258928.1"/>
    </source>
</evidence>
<dbReference type="RefSeq" id="XP_046051636.1">
    <property type="nucleotide sequence ID" value="XM_046192192.1"/>
</dbReference>
<feature type="domain" description="Amino acid permease/ SLC12A" evidence="8">
    <location>
        <begin position="85"/>
        <end position="323"/>
    </location>
</feature>
<dbReference type="GO" id="GO:0016020">
    <property type="term" value="C:membrane"/>
    <property type="evidence" value="ECO:0007669"/>
    <property type="project" value="UniProtKB-SubCell"/>
</dbReference>
<evidence type="ECO:0000256" key="1">
    <source>
        <dbReference type="ARBA" id="ARBA00004141"/>
    </source>
</evidence>
<feature type="transmembrane region" description="Helical" evidence="7">
    <location>
        <begin position="616"/>
        <end position="638"/>
    </location>
</feature>
<feature type="transmembrane region" description="Helical" evidence="7">
    <location>
        <begin position="109"/>
        <end position="129"/>
    </location>
</feature>
<dbReference type="GO" id="GO:0055085">
    <property type="term" value="P:transmembrane transport"/>
    <property type="evidence" value="ECO:0007669"/>
    <property type="project" value="InterPro"/>
</dbReference>
<dbReference type="PROSITE" id="PS00218">
    <property type="entry name" value="AMINO_ACID_PERMEASE_1"/>
    <property type="match status" value="1"/>
</dbReference>
<evidence type="ECO:0000256" key="2">
    <source>
        <dbReference type="ARBA" id="ARBA00022448"/>
    </source>
</evidence>
<feature type="transmembrane region" description="Helical" evidence="7">
    <location>
        <begin position="439"/>
        <end position="458"/>
    </location>
</feature>
<dbReference type="InterPro" id="IPR004840">
    <property type="entry name" value="Amino_acid_permease_CS"/>
</dbReference>
<organism evidence="9 10">
    <name type="scientific">Fusarium redolens</name>
    <dbReference type="NCBI Taxonomy" id="48865"/>
    <lineage>
        <taxon>Eukaryota</taxon>
        <taxon>Fungi</taxon>
        <taxon>Dikarya</taxon>
        <taxon>Ascomycota</taxon>
        <taxon>Pezizomycotina</taxon>
        <taxon>Sordariomycetes</taxon>
        <taxon>Hypocreomycetidae</taxon>
        <taxon>Hypocreales</taxon>
        <taxon>Nectriaceae</taxon>
        <taxon>Fusarium</taxon>
        <taxon>Fusarium redolens species complex</taxon>
    </lineage>
</organism>
<proteinExistence type="predicted"/>
<keyword evidence="4 7" id="KW-1133">Transmembrane helix</keyword>
<accession>A0A9P9KEX4</accession>
<evidence type="ECO:0000256" key="5">
    <source>
        <dbReference type="ARBA" id="ARBA00023136"/>
    </source>
</evidence>
<comment type="caution">
    <text evidence="9">The sequence shown here is derived from an EMBL/GenBank/DDBJ whole genome shotgun (WGS) entry which is preliminary data.</text>
</comment>
<evidence type="ECO:0000256" key="7">
    <source>
        <dbReference type="SAM" id="Phobius"/>
    </source>
</evidence>
<comment type="subcellular location">
    <subcellularLocation>
        <location evidence="1">Membrane</location>
        <topology evidence="1">Multi-pass membrane protein</topology>
    </subcellularLocation>
</comment>
<gene>
    <name evidence="9" type="ORF">BKA55DRAFT_561807</name>
</gene>
<feature type="transmembrane region" description="Helical" evidence="7">
    <location>
        <begin position="228"/>
        <end position="248"/>
    </location>
</feature>
<feature type="transmembrane region" description="Helical" evidence="7">
    <location>
        <begin position="365"/>
        <end position="391"/>
    </location>
</feature>
<feature type="transmembrane region" description="Helical" evidence="7">
    <location>
        <begin position="527"/>
        <end position="548"/>
    </location>
</feature>
<sequence>MSENGSGPGAALPAIPLTVLSHGHGLFDNGSAASNMPLARDASGPSDGGGENPEAPERFVTTHEGETEVTQLPIHTVRRKLRGIHIFMIAVNGTLGTGLYVRSGQILELGGPLAVIFSFLFLGILTWAVMQCIAELLCLWPVPGAVPLFVRKFVDKELGDTVGVAYWYTYSIGFAALIATSASVLNYWTVGIQGFSEGFAYVVLPLTLVAINSVKVEIYGWIEVVTGVIKIIFLAIIIICLPLAIFKFPKETEDGPKSTDASSNATAPVISRSSWDNPFSQFNDGAADNWFEAFMMCLSLAIFAYAGIENIAVSVIEARWPSRPATQLSSGNLSGIQATQDLPSPPRAPSPQKSNTARDSVKRTIGFTAVVLPILIASAYTVSGLFVSLGLSRYDCNLQRLSWLKNETCGGPETHEKGFTFSPFILIAKASTIINLDHVLNAFILFTALTCANTNLYIASRTLFGITRNIRSDESMPAALAWFGVTNRDRVPLRAMVITAIAFSWVPCLQGTDSFNTGLDLGKFVEILVQMGSVSIIIIWACLCLAYARYHYCIHKFRDELAEDGIRLAEDREGESEAYPYQSHWQPVLAYAALGVCLFILFVCNGVFLWKEFHVFPFLTGYLTTICFFGVWVILKIYKRAWSPWNKLDAEAARTLIKELNDLRDISLEQPEDDSETSRWAWIWKIFGSNRNVGTGER</sequence>
<feature type="region of interest" description="Disordered" evidence="6">
    <location>
        <begin position="37"/>
        <end position="57"/>
    </location>
</feature>
<name>A0A9P9KEX4_FUSRE</name>
<feature type="transmembrane region" description="Helical" evidence="7">
    <location>
        <begin position="136"/>
        <end position="154"/>
    </location>
</feature>
<dbReference type="PANTHER" id="PTHR43495">
    <property type="entry name" value="GABA PERMEASE"/>
    <property type="match status" value="1"/>
</dbReference>
<feature type="transmembrane region" description="Helical" evidence="7">
    <location>
        <begin position="199"/>
        <end position="222"/>
    </location>
</feature>
<dbReference type="InterPro" id="IPR004841">
    <property type="entry name" value="AA-permease/SLC12A_dom"/>
</dbReference>
<protein>
    <submittedName>
        <fullName evidence="9">Amino acid permease-domain-containing protein</fullName>
    </submittedName>
</protein>
<dbReference type="GO" id="GO:0006865">
    <property type="term" value="P:amino acid transport"/>
    <property type="evidence" value="ECO:0007669"/>
    <property type="project" value="InterPro"/>
</dbReference>
<dbReference type="PANTHER" id="PTHR43495:SF5">
    <property type="entry name" value="GAMMA-AMINOBUTYRIC ACID PERMEASE"/>
    <property type="match status" value="1"/>
</dbReference>
<feature type="transmembrane region" description="Helical" evidence="7">
    <location>
        <begin position="588"/>
        <end position="610"/>
    </location>
</feature>
<keyword evidence="2" id="KW-0813">Transport</keyword>
<dbReference type="GeneID" id="70222146"/>
<dbReference type="Gene3D" id="1.20.1740.10">
    <property type="entry name" value="Amino acid/polyamine transporter I"/>
    <property type="match status" value="2"/>
</dbReference>
<evidence type="ECO:0000256" key="4">
    <source>
        <dbReference type="ARBA" id="ARBA00022989"/>
    </source>
</evidence>
<evidence type="ECO:0000256" key="6">
    <source>
        <dbReference type="SAM" id="MobiDB-lite"/>
    </source>
</evidence>
<keyword evidence="5 7" id="KW-0472">Membrane</keyword>
<dbReference type="OrthoDB" id="3900342at2759"/>
<feature type="transmembrane region" description="Helical" evidence="7">
    <location>
        <begin position="84"/>
        <end position="103"/>
    </location>
</feature>
<feature type="transmembrane region" description="Helical" evidence="7">
    <location>
        <begin position="166"/>
        <end position="187"/>
    </location>
</feature>
<keyword evidence="10" id="KW-1185">Reference proteome</keyword>
<dbReference type="EMBL" id="JAGMUX010000005">
    <property type="protein sequence ID" value="KAH7258928.1"/>
    <property type="molecule type" value="Genomic_DNA"/>
</dbReference>
<feature type="region of interest" description="Disordered" evidence="6">
    <location>
        <begin position="336"/>
        <end position="359"/>
    </location>
</feature>
<evidence type="ECO:0000259" key="8">
    <source>
        <dbReference type="Pfam" id="PF00324"/>
    </source>
</evidence>
<reference evidence="9" key="1">
    <citation type="journal article" date="2021" name="Nat. Commun.">
        <title>Genetic determinants of endophytism in the Arabidopsis root mycobiome.</title>
        <authorList>
            <person name="Mesny F."/>
            <person name="Miyauchi S."/>
            <person name="Thiergart T."/>
            <person name="Pickel B."/>
            <person name="Atanasova L."/>
            <person name="Karlsson M."/>
            <person name="Huettel B."/>
            <person name="Barry K.W."/>
            <person name="Haridas S."/>
            <person name="Chen C."/>
            <person name="Bauer D."/>
            <person name="Andreopoulos W."/>
            <person name="Pangilinan J."/>
            <person name="LaButti K."/>
            <person name="Riley R."/>
            <person name="Lipzen A."/>
            <person name="Clum A."/>
            <person name="Drula E."/>
            <person name="Henrissat B."/>
            <person name="Kohler A."/>
            <person name="Grigoriev I.V."/>
            <person name="Martin F.M."/>
            <person name="Hacquard S."/>
        </authorList>
    </citation>
    <scope>NUCLEOTIDE SEQUENCE</scope>
    <source>
        <strain evidence="9">MPI-CAGE-AT-0023</strain>
    </source>
</reference>
<keyword evidence="3 7" id="KW-0812">Transmembrane</keyword>
<dbReference type="Proteomes" id="UP000720189">
    <property type="component" value="Unassembled WGS sequence"/>
</dbReference>
<feature type="domain" description="Amino acid permease/ SLC12A" evidence="8">
    <location>
        <begin position="373"/>
        <end position="647"/>
    </location>
</feature>
<dbReference type="AlphaFoldDB" id="A0A9P9KEX4"/>